<gene>
    <name evidence="1" type="ORF">pkur_cds_399</name>
</gene>
<protein>
    <submittedName>
        <fullName evidence="1">Uncharacterized protein</fullName>
    </submittedName>
</protein>
<proteinExistence type="predicted"/>
<organism evidence="1 2">
    <name type="scientific">Pandoravirus kuranda</name>
    <dbReference type="NCBI Taxonomy" id="3019033"/>
    <lineage>
        <taxon>Viruses</taxon>
        <taxon>Pandoravirus</taxon>
    </lineage>
</organism>
<sequence length="249" mass="27366">MHTTHTTTISKEKSRTDRMYDYECVIAVELQCAVSWHLVECDPRSALNLAAASRQQAMVLASLLPRLARTCHFLDVAAGATPTAADYVRACVALGGCDPHSAVLMRLLEGLARFLFSSPEWSHWRGIDERYHSAPGPRDAGLCLFPIDNIINDPSLGSARNRAREWYKWFTAGPTECQSRPRPGCLVDTLFLKHTNGRSNGIPWTGRASNLALRARSPRAWIQMGAGPVPAAPNTIQCAVPSACLWLVD</sequence>
<evidence type="ECO:0000313" key="1">
    <source>
        <dbReference type="EMBL" id="WBR14574.1"/>
    </source>
</evidence>
<accession>A0AA95EIF4</accession>
<reference evidence="1" key="1">
    <citation type="submission" date="2022-06" db="EMBL/GenBank/DDBJ databases">
        <authorList>
            <person name="Legendre M."/>
            <person name="Claverie J.-M."/>
            <person name="Alempic J.-M."/>
            <person name="Abergel C."/>
        </authorList>
    </citation>
    <scope>NUCLEOTIDE SEQUENCE</scope>
    <source>
        <strain evidence="1">Kuranda</strain>
    </source>
</reference>
<evidence type="ECO:0000313" key="2">
    <source>
        <dbReference type="Proteomes" id="UP001185135"/>
    </source>
</evidence>
<dbReference type="EMBL" id="ON887157">
    <property type="protein sequence ID" value="WBR14574.1"/>
    <property type="molecule type" value="Genomic_DNA"/>
</dbReference>
<name>A0AA95EIF4_9VIRU</name>
<dbReference type="Proteomes" id="UP001185135">
    <property type="component" value="Segment"/>
</dbReference>